<dbReference type="Pfam" id="PF13392">
    <property type="entry name" value="HNH_3"/>
    <property type="match status" value="1"/>
</dbReference>
<name>A0A8F3C9C5_9CAUD</name>
<accession>A0A8F3C9C5</accession>
<keyword evidence="3" id="KW-1185">Reference proteome</keyword>
<gene>
    <name evidence="2" type="ORF">SU7_50</name>
</gene>
<feature type="domain" description="HNH nuclease" evidence="1">
    <location>
        <begin position="67"/>
        <end position="109"/>
    </location>
</feature>
<dbReference type="Proteomes" id="UP000693883">
    <property type="component" value="Segment"/>
</dbReference>
<evidence type="ECO:0000259" key="1">
    <source>
        <dbReference type="Pfam" id="PF13392"/>
    </source>
</evidence>
<keyword evidence="2" id="KW-0255">Endonuclease</keyword>
<protein>
    <submittedName>
        <fullName evidence="2">Homing endonuclease</fullName>
    </submittedName>
</protein>
<evidence type="ECO:0000313" key="2">
    <source>
        <dbReference type="EMBL" id="QWY14112.1"/>
    </source>
</evidence>
<keyword evidence="2" id="KW-0540">Nuclease</keyword>
<dbReference type="InterPro" id="IPR003615">
    <property type="entry name" value="HNH_nuc"/>
</dbReference>
<dbReference type="InterPro" id="IPR044925">
    <property type="entry name" value="His-Me_finger_sf"/>
</dbReference>
<dbReference type="GO" id="GO:0004519">
    <property type="term" value="F:endonuclease activity"/>
    <property type="evidence" value="ECO:0007669"/>
    <property type="project" value="UniProtKB-KW"/>
</dbReference>
<evidence type="ECO:0000313" key="3">
    <source>
        <dbReference type="Proteomes" id="UP000693883"/>
    </source>
</evidence>
<sequence>MHVKVGELGETLPLSWGQYRAKLLGDDMAKKTLVLETTETGCIIPISHKLNKDGYFRKVIDGKWVMYHRYVWEESFGSIPDGYEINHKCKNRACSNLEHLEMLEGSEHAIESNTGRNGDRQEAARLYWLETECSGVHLAEKFGVSFGIGCRWIRKWKV</sequence>
<proteinExistence type="predicted"/>
<dbReference type="Gene3D" id="3.90.75.20">
    <property type="match status" value="1"/>
</dbReference>
<organism evidence="2 3">
    <name type="scientific">Escherichia phage vB_EcoP_SU7</name>
    <dbReference type="NCBI Taxonomy" id="2849626"/>
    <lineage>
        <taxon>Viruses</taxon>
        <taxon>Duplodnaviria</taxon>
        <taxon>Heunggongvirae</taxon>
        <taxon>Uroviricota</taxon>
        <taxon>Caudoviricetes</taxon>
        <taxon>Mktvariviridae</taxon>
        <taxon>Gordonclarkvirinae</taxon>
        <taxon>Suseptimavirus</taxon>
        <taxon>Suseptimavirus SU7</taxon>
    </lineage>
</organism>
<dbReference type="EMBL" id="MZ342906">
    <property type="protein sequence ID" value="QWY14112.1"/>
    <property type="molecule type" value="Genomic_DNA"/>
</dbReference>
<dbReference type="SUPFAM" id="SSF54060">
    <property type="entry name" value="His-Me finger endonucleases"/>
    <property type="match status" value="1"/>
</dbReference>
<keyword evidence="2" id="KW-0378">Hydrolase</keyword>
<reference evidence="2 3" key="1">
    <citation type="submission" date="2021-06" db="EMBL/GenBank/DDBJ databases">
        <title>Complete genome sequence of vB_EcoP_SU7, a Podoviridae coliphage with C3 morphotype.</title>
        <authorList>
            <person name="Koonjan S."/>
            <person name="Cooper C.J."/>
            <person name="Nilsson A.S."/>
        </authorList>
    </citation>
    <scope>NUCLEOTIDE SEQUENCE [LARGE SCALE GENOMIC DNA]</scope>
</reference>